<dbReference type="GO" id="GO:0005737">
    <property type="term" value="C:cytoplasm"/>
    <property type="evidence" value="ECO:0007669"/>
    <property type="project" value="UniProtKB-SubCell"/>
</dbReference>
<dbReference type="InterPro" id="IPR009015">
    <property type="entry name" value="Fucose_isomerase_N/cen_sf"/>
</dbReference>
<dbReference type="GO" id="GO:0042355">
    <property type="term" value="P:L-fucose catabolic process"/>
    <property type="evidence" value="ECO:0007669"/>
    <property type="project" value="UniProtKB-UniRule"/>
</dbReference>
<dbReference type="PANTHER" id="PTHR37840:SF1">
    <property type="entry name" value="L-FUCOSE ISOMERASE"/>
    <property type="match status" value="1"/>
</dbReference>
<evidence type="ECO:0000313" key="11">
    <source>
        <dbReference type="EMBL" id="HIQ83613.1"/>
    </source>
</evidence>
<comment type="pathway">
    <text evidence="7">Carbohydrate degradation; L-fucose degradation; L-lactaldehyde and glycerone phosphate from L-fucose: step 1/3.</text>
</comment>
<dbReference type="SUPFAM" id="SSF50443">
    <property type="entry name" value="FucI/AraA C-terminal domain-like"/>
    <property type="match status" value="1"/>
</dbReference>
<dbReference type="InterPro" id="IPR012889">
    <property type="entry name" value="Fucose_isomerase_N2"/>
</dbReference>
<dbReference type="Pfam" id="PF07882">
    <property type="entry name" value="Fucose_iso_N2"/>
    <property type="match status" value="1"/>
</dbReference>
<dbReference type="InterPro" id="IPR012888">
    <property type="entry name" value="Fucose_iso_N1"/>
</dbReference>
<evidence type="ECO:0000256" key="7">
    <source>
        <dbReference type="HAMAP-Rule" id="MF_01254"/>
    </source>
</evidence>
<dbReference type="NCBIfam" id="NF008220">
    <property type="entry name" value="PRK10991.1"/>
    <property type="match status" value="1"/>
</dbReference>
<comment type="caution">
    <text evidence="11">The sequence shown here is derived from an EMBL/GenBank/DDBJ whole genome shotgun (WGS) entry which is preliminary data.</text>
</comment>
<dbReference type="HAMAP" id="MF_01254">
    <property type="entry name" value="Fucose_iso"/>
    <property type="match status" value="1"/>
</dbReference>
<dbReference type="SUPFAM" id="SSF53743">
    <property type="entry name" value="FucI/AraA N-terminal and middle domains"/>
    <property type="match status" value="1"/>
</dbReference>
<dbReference type="Gene3D" id="3.40.275.10">
    <property type="entry name" value="L-fucose Isomerase, Chain A, domain 2"/>
    <property type="match status" value="1"/>
</dbReference>
<evidence type="ECO:0000256" key="6">
    <source>
        <dbReference type="ARBA" id="ARBA00023277"/>
    </source>
</evidence>
<reference evidence="11" key="1">
    <citation type="submission" date="2020-10" db="EMBL/GenBank/DDBJ databases">
        <authorList>
            <person name="Gilroy R."/>
        </authorList>
    </citation>
    <scope>NUCLEOTIDE SEQUENCE</scope>
    <source>
        <strain evidence="11">ChiSjej6B24-2974</strain>
    </source>
</reference>
<dbReference type="GO" id="GO:0019571">
    <property type="term" value="P:D-arabinose catabolic process"/>
    <property type="evidence" value="ECO:0007669"/>
    <property type="project" value="TreeGrafter"/>
</dbReference>
<organism evidence="11 12">
    <name type="scientific">Candidatus Pullichristensenella stercorigallinarum</name>
    <dbReference type="NCBI Taxonomy" id="2840909"/>
    <lineage>
        <taxon>Bacteria</taxon>
        <taxon>Bacillati</taxon>
        <taxon>Bacillota</taxon>
        <taxon>Clostridia</taxon>
        <taxon>Candidatus Pullichristensenella</taxon>
    </lineage>
</organism>
<evidence type="ECO:0000259" key="9">
    <source>
        <dbReference type="Pfam" id="PF07881"/>
    </source>
</evidence>
<feature type="binding site" evidence="7">
    <location>
        <position position="343"/>
    </location>
    <ligand>
        <name>Mn(2+)</name>
        <dbReference type="ChEBI" id="CHEBI:29035"/>
    </ligand>
</feature>
<feature type="binding site" evidence="7">
    <location>
        <position position="367"/>
    </location>
    <ligand>
        <name>Mn(2+)</name>
        <dbReference type="ChEBI" id="CHEBI:29035"/>
    </ligand>
</feature>
<keyword evidence="5 7" id="KW-0294">Fucose metabolism</keyword>
<evidence type="ECO:0000256" key="3">
    <source>
        <dbReference type="ARBA" id="ARBA00023211"/>
    </source>
</evidence>
<dbReference type="InterPro" id="IPR004216">
    <property type="entry name" value="Fuc/Ara_isomerase_C"/>
</dbReference>
<dbReference type="InterPro" id="IPR005763">
    <property type="entry name" value="Fucose_isomerase"/>
</dbReference>
<evidence type="ECO:0000256" key="4">
    <source>
        <dbReference type="ARBA" id="ARBA00023235"/>
    </source>
</evidence>
<sequence length="598" mass="66113">MTQPVHRLRGSLPKIGIRPVIDGRRRGVRESLEEQTMGLAKAAKAFLEANLRHSCGLPVECVIADTTIGGFKEAADCAEKFARENVGVSLTVTPCWCYGSETMDMDPLTPKAVWGFNGTERPGAVYLAAVLAAHAQKGLPAFGIYGHDVQDAGNNEIPDDVKEKLLRFAKAGLAVAEMRGKSYMAMGSIAMGIAGSTPNPTLFEKYLGMRYESIDMSEIVRRWNEGIYDPEEFERAMQWVDENITLGWDKNPPEVAHTPEKKREVLEKCVKMVMIGRDLMIGNPKLAEMGFVEESCGHNAIAAGFQGQRQWTDHMPNGDMMESILNSSFDWNGIREPFVIATENDMLNGIAMLFGKLLANTAPGFADVRTYWSPEAVERVTGWKPDGLAKDGFIHLINSGSVTLDATGQCEKDGKPAMKPWWEITSEEAAKCFDATQYCYGDLFYFRGGGYSSHLSSRGGMPLTMSRLNMVEGLGPVLQIAEGWTCELPEQVHKTLDKRTDPTWPTTWFVPRLTGTDAFTDVYSVMNNWGANHGAFHYGHIGADLITLASMLRIPVCMHNVPEKDIFRPSTWNAFGTKDREGADFRACKALGALYGKF</sequence>
<dbReference type="InterPro" id="IPR038391">
    <property type="entry name" value="Fucose_iso_dom1_sf"/>
</dbReference>
<evidence type="ECO:0000313" key="12">
    <source>
        <dbReference type="Proteomes" id="UP000824260"/>
    </source>
</evidence>
<dbReference type="EMBL" id="DVFZ01000103">
    <property type="protein sequence ID" value="HIQ83613.1"/>
    <property type="molecule type" value="Genomic_DNA"/>
</dbReference>
<feature type="domain" description="L-fucose isomerase N-terminal-1" evidence="9">
    <location>
        <begin position="13"/>
        <end position="180"/>
    </location>
</feature>
<feature type="domain" description="L-fucose isomerase C-terminal" evidence="8">
    <location>
        <begin position="396"/>
        <end position="559"/>
    </location>
</feature>
<keyword evidence="4 7" id="KW-0413">Isomerase</keyword>
<dbReference type="Proteomes" id="UP000824260">
    <property type="component" value="Unassembled WGS sequence"/>
</dbReference>
<comment type="cofactor">
    <cofactor evidence="7">
        <name>Mn(2+)</name>
        <dbReference type="ChEBI" id="CHEBI:29035"/>
    </cofactor>
</comment>
<comment type="catalytic activity">
    <reaction evidence="7">
        <text>L-fucose = L-fuculose</text>
        <dbReference type="Rhea" id="RHEA:17233"/>
        <dbReference type="ChEBI" id="CHEBI:2181"/>
        <dbReference type="ChEBI" id="CHEBI:17617"/>
        <dbReference type="EC" id="5.3.1.25"/>
    </reaction>
</comment>
<comment type="function">
    <text evidence="7">Converts the aldose L-fucose into the corresponding ketose L-fuculose.</text>
</comment>
<keyword evidence="3 7" id="KW-0464">Manganese</keyword>
<gene>
    <name evidence="7" type="primary">fucI</name>
    <name evidence="11" type="ORF">IAA52_10995</name>
</gene>
<dbReference type="NCBIfam" id="TIGR01089">
    <property type="entry name" value="fucI"/>
    <property type="match status" value="1"/>
</dbReference>
<protein>
    <recommendedName>
        <fullName evidence="7">L-fucose isomerase</fullName>
        <shortName evidence="7">FucIase</shortName>
        <ecNumber evidence="7">5.3.1.25</ecNumber>
    </recommendedName>
    <alternativeName>
        <fullName evidence="7">6-deoxy-L-galactose isomerase</fullName>
    </alternativeName>
</protein>
<dbReference type="Pfam" id="PF07881">
    <property type="entry name" value="Fucose_iso_N1"/>
    <property type="match status" value="1"/>
</dbReference>
<feature type="active site" description="Proton acceptor" evidence="7">
    <location>
        <position position="367"/>
    </location>
</feature>
<keyword evidence="6 7" id="KW-0119">Carbohydrate metabolism</keyword>
<name>A0A9D0ZN04_9FIRM</name>
<evidence type="ECO:0000259" key="10">
    <source>
        <dbReference type="Pfam" id="PF07882"/>
    </source>
</evidence>
<dbReference type="Pfam" id="PF02952">
    <property type="entry name" value="Fucose_iso_C"/>
    <property type="match status" value="1"/>
</dbReference>
<keyword evidence="1 7" id="KW-0963">Cytoplasm</keyword>
<feature type="domain" description="L-fucose isomerase N-terminal-2" evidence="10">
    <location>
        <begin position="181"/>
        <end position="360"/>
    </location>
</feature>
<evidence type="ECO:0000259" key="8">
    <source>
        <dbReference type="Pfam" id="PF02952"/>
    </source>
</evidence>
<dbReference type="GO" id="GO:0030145">
    <property type="term" value="F:manganese ion binding"/>
    <property type="evidence" value="ECO:0007669"/>
    <property type="project" value="UniProtKB-UniRule"/>
</dbReference>
<dbReference type="InterPro" id="IPR038392">
    <property type="entry name" value="Fucose_isomerase_dom2_sf"/>
</dbReference>
<dbReference type="InterPro" id="IPR038393">
    <property type="entry name" value="Fuc_iso_dom3_sf"/>
</dbReference>
<keyword evidence="2 7" id="KW-0479">Metal-binding</keyword>
<evidence type="ECO:0000256" key="5">
    <source>
        <dbReference type="ARBA" id="ARBA00023253"/>
    </source>
</evidence>
<comment type="similarity">
    <text evidence="7">Belongs to the L-fucose isomerase family.</text>
</comment>
<dbReference type="Gene3D" id="3.20.14.10">
    <property type="entry name" value="L-fucose/L-arabinose isomerase, C-terminal"/>
    <property type="match status" value="1"/>
</dbReference>
<evidence type="ECO:0000256" key="1">
    <source>
        <dbReference type="ARBA" id="ARBA00022490"/>
    </source>
</evidence>
<accession>A0A9D0ZN04</accession>
<reference evidence="11" key="2">
    <citation type="journal article" date="2021" name="PeerJ">
        <title>Extensive microbial diversity within the chicken gut microbiome revealed by metagenomics and culture.</title>
        <authorList>
            <person name="Gilroy R."/>
            <person name="Ravi A."/>
            <person name="Getino M."/>
            <person name="Pursley I."/>
            <person name="Horton D.L."/>
            <person name="Alikhan N.F."/>
            <person name="Baker D."/>
            <person name="Gharbi K."/>
            <person name="Hall N."/>
            <person name="Watson M."/>
            <person name="Adriaenssens E.M."/>
            <person name="Foster-Nyarko E."/>
            <person name="Jarju S."/>
            <person name="Secka A."/>
            <person name="Antonio M."/>
            <person name="Oren A."/>
            <person name="Chaudhuri R.R."/>
            <person name="La Ragione R."/>
            <person name="Hildebrand F."/>
            <person name="Pallen M.J."/>
        </authorList>
    </citation>
    <scope>NUCLEOTIDE SEQUENCE</scope>
    <source>
        <strain evidence="11">ChiSjej6B24-2974</strain>
    </source>
</reference>
<feature type="active site" description="Proton acceptor" evidence="7">
    <location>
        <position position="343"/>
    </location>
</feature>
<dbReference type="EC" id="5.3.1.25" evidence="7"/>
<feature type="binding site" evidence="7">
    <location>
        <position position="533"/>
    </location>
    <ligand>
        <name>Mn(2+)</name>
        <dbReference type="ChEBI" id="CHEBI:29035"/>
    </ligand>
</feature>
<dbReference type="GO" id="GO:0008736">
    <property type="term" value="F:L-fucose isomerase activity"/>
    <property type="evidence" value="ECO:0007669"/>
    <property type="project" value="UniProtKB-UniRule"/>
</dbReference>
<dbReference type="InterPro" id="IPR015888">
    <property type="entry name" value="Fuc_isomerase_C"/>
</dbReference>
<comment type="subcellular location">
    <subcellularLocation>
        <location evidence="7">Cytoplasm</location>
    </subcellularLocation>
</comment>
<dbReference type="Gene3D" id="3.40.50.1070">
    <property type="match status" value="1"/>
</dbReference>
<dbReference type="PANTHER" id="PTHR37840">
    <property type="entry name" value="L-FUCOSE ISOMERASE"/>
    <property type="match status" value="1"/>
</dbReference>
<proteinExistence type="inferred from homology"/>
<dbReference type="AlphaFoldDB" id="A0A9D0ZN04"/>
<dbReference type="GO" id="GO:0008790">
    <property type="term" value="F:arabinose isomerase activity"/>
    <property type="evidence" value="ECO:0007669"/>
    <property type="project" value="TreeGrafter"/>
</dbReference>
<dbReference type="FunFam" id="3.40.50.1070:FF:000001">
    <property type="entry name" value="L-fucose isomerase"/>
    <property type="match status" value="1"/>
</dbReference>
<evidence type="ECO:0000256" key="2">
    <source>
        <dbReference type="ARBA" id="ARBA00022723"/>
    </source>
</evidence>